<dbReference type="Proteomes" id="UP000008392">
    <property type="component" value="Chromosome"/>
</dbReference>
<proteinExistence type="inferred from homology"/>
<comment type="cofactor">
    <cofactor evidence="1">
        <name>Mg(2+)</name>
        <dbReference type="ChEBI" id="CHEBI:18420"/>
    </cofactor>
</comment>
<dbReference type="PANTHER" id="PTHR33653">
    <property type="entry name" value="RIBONUCLEASE VAPC2"/>
    <property type="match status" value="1"/>
</dbReference>
<dbReference type="Pfam" id="PF01850">
    <property type="entry name" value="PIN"/>
    <property type="match status" value="1"/>
</dbReference>
<dbReference type="STRING" id="1005048.CFU_2548"/>
<keyword evidence="3" id="KW-0540">Nuclease</keyword>
<feature type="domain" description="PIN" evidence="8">
    <location>
        <begin position="11"/>
        <end position="130"/>
    </location>
</feature>
<accession>G0A9B3</accession>
<comment type="similarity">
    <text evidence="7">Belongs to the PINc/VapC protein family.</text>
</comment>
<reference evidence="10" key="6">
    <citation type="submission" date="2011-05" db="EMBL/GenBank/DDBJ databases">
        <title>Complete sequence of Collimonas fungivorans Ter331.</title>
        <authorList>
            <person name="Leveau J.H."/>
        </authorList>
    </citation>
    <scope>NUCLEOTIDE SEQUENCE [LARGE SCALE GENOMIC DNA]</scope>
    <source>
        <strain evidence="10">Ter331</strain>
    </source>
</reference>
<keyword evidence="5" id="KW-0378">Hydrolase</keyword>
<organism evidence="9 10">
    <name type="scientific">Collimonas fungivorans (strain Ter331)</name>
    <dbReference type="NCBI Taxonomy" id="1005048"/>
    <lineage>
        <taxon>Bacteria</taxon>
        <taxon>Pseudomonadati</taxon>
        <taxon>Pseudomonadota</taxon>
        <taxon>Betaproteobacteria</taxon>
        <taxon>Burkholderiales</taxon>
        <taxon>Oxalobacteraceae</taxon>
        <taxon>Collimonas</taxon>
    </lineage>
</organism>
<dbReference type="RefSeq" id="WP_014006528.1">
    <property type="nucleotide sequence ID" value="NC_015856.1"/>
</dbReference>
<dbReference type="PANTHER" id="PTHR33653:SF1">
    <property type="entry name" value="RIBONUCLEASE VAPC2"/>
    <property type="match status" value="1"/>
</dbReference>
<reference evidence="9 10" key="4">
    <citation type="journal article" date="2010" name="Environ. Microbiol.">
        <title>The bacterial genus Collimonas: mycophagy, weathering and other adaptive solutions to life in oligotrophic soil environments.</title>
        <authorList>
            <person name="Leveau J.H."/>
            <person name="Uroz S."/>
            <person name="de Boer W."/>
        </authorList>
    </citation>
    <scope>NUCLEOTIDE SEQUENCE [LARGE SCALE GENOMIC DNA]</scope>
    <source>
        <strain evidence="9 10">Ter331</strain>
    </source>
</reference>
<reference evidence="9 10" key="5">
    <citation type="journal article" date="2011" name="ISME J.">
        <title>Dual transcriptional profiling of a bacterial/fungal confrontation: Collimonas fungivorans versus Aspergillus niger.</title>
        <authorList>
            <person name="Mela F."/>
            <person name="Fritsche K."/>
            <person name="de Boer W."/>
            <person name="van Veen J.A."/>
            <person name="de Graaff L.H."/>
            <person name="van den Berg M."/>
            <person name="Leveau J.H."/>
        </authorList>
    </citation>
    <scope>NUCLEOTIDE SEQUENCE [LARGE SCALE GENOMIC DNA]</scope>
    <source>
        <strain evidence="9 10">Ter331</strain>
    </source>
</reference>
<dbReference type="Gene3D" id="3.40.50.1010">
    <property type="entry name" value="5'-nuclease"/>
    <property type="match status" value="1"/>
</dbReference>
<keyword evidence="6" id="KW-0460">Magnesium</keyword>
<dbReference type="KEGG" id="cfu:CFU_2548"/>
<evidence type="ECO:0000256" key="2">
    <source>
        <dbReference type="ARBA" id="ARBA00022649"/>
    </source>
</evidence>
<evidence type="ECO:0000313" key="9">
    <source>
        <dbReference type="EMBL" id="AEK62375.1"/>
    </source>
</evidence>
<dbReference type="HOGENOM" id="CLU_118482_8_0_4"/>
<dbReference type="GO" id="GO:0004518">
    <property type="term" value="F:nuclease activity"/>
    <property type="evidence" value="ECO:0007669"/>
    <property type="project" value="UniProtKB-KW"/>
</dbReference>
<dbReference type="eggNOG" id="COG1487">
    <property type="taxonomic scope" value="Bacteria"/>
</dbReference>
<reference evidence="9 10" key="1">
    <citation type="journal article" date="2004" name="Environ. Microbiol.">
        <title>Phylogeny-function analysis of (meta)genomic libraries: screening for expression of ribosomal RNA genes by large-insert library fluorescent in situ hybridization (LIL-FISH).</title>
        <authorList>
            <person name="Leveau J.H."/>
            <person name="Gerards S."/>
            <person name="de Boer W."/>
            <person name="van Veen J.A."/>
        </authorList>
    </citation>
    <scope>NUCLEOTIDE SEQUENCE [LARGE SCALE GENOMIC DNA]</scope>
    <source>
        <strain evidence="9 10">Ter331</strain>
    </source>
</reference>
<evidence type="ECO:0000256" key="3">
    <source>
        <dbReference type="ARBA" id="ARBA00022722"/>
    </source>
</evidence>
<dbReference type="SUPFAM" id="SSF88723">
    <property type="entry name" value="PIN domain-like"/>
    <property type="match status" value="1"/>
</dbReference>
<dbReference type="EMBL" id="CP002745">
    <property type="protein sequence ID" value="AEK62375.1"/>
    <property type="molecule type" value="Genomic_DNA"/>
</dbReference>
<reference evidence="9 10" key="3">
    <citation type="journal article" date="2008" name="FEMS Microbiol. Ecol.">
        <title>Identification and characterization of genes underlying chitinolysis in Collimonas fungivorans Ter331.</title>
        <authorList>
            <person name="Fritsche K."/>
            <person name="de Boer W."/>
            <person name="Gerards S."/>
            <person name="van den Berg M."/>
            <person name="van Veen J.A."/>
            <person name="Leveau J.H."/>
        </authorList>
    </citation>
    <scope>NUCLEOTIDE SEQUENCE [LARGE SCALE GENOMIC DNA]</scope>
    <source>
        <strain evidence="9 10">Ter331</strain>
    </source>
</reference>
<evidence type="ECO:0000256" key="5">
    <source>
        <dbReference type="ARBA" id="ARBA00022801"/>
    </source>
</evidence>
<evidence type="ECO:0000256" key="6">
    <source>
        <dbReference type="ARBA" id="ARBA00022842"/>
    </source>
</evidence>
<keyword evidence="4" id="KW-0479">Metal-binding</keyword>
<dbReference type="GO" id="GO:0046872">
    <property type="term" value="F:metal ion binding"/>
    <property type="evidence" value="ECO:0007669"/>
    <property type="project" value="UniProtKB-KW"/>
</dbReference>
<dbReference type="InterPro" id="IPR029060">
    <property type="entry name" value="PIN-like_dom_sf"/>
</dbReference>
<name>G0A9B3_COLFT</name>
<reference evidence="9 10" key="2">
    <citation type="journal article" date="2006" name="J. Microbiol. Methods">
        <title>Genomic flank-sequencing of plasposon insertion sites for rapid identification of functional genes.</title>
        <authorList>
            <person name="Leveau J.H."/>
            <person name="Gerards S."/>
            <person name="Fritsche K."/>
            <person name="Zondag G."/>
            <person name="van Veen J.A."/>
        </authorList>
    </citation>
    <scope>NUCLEOTIDE SEQUENCE [LARGE SCALE GENOMIC DNA]</scope>
    <source>
        <strain evidence="9 10">Ter331</strain>
    </source>
</reference>
<evidence type="ECO:0000259" key="8">
    <source>
        <dbReference type="Pfam" id="PF01850"/>
    </source>
</evidence>
<dbReference type="AlphaFoldDB" id="G0A9B3"/>
<dbReference type="GO" id="GO:0016787">
    <property type="term" value="F:hydrolase activity"/>
    <property type="evidence" value="ECO:0007669"/>
    <property type="project" value="UniProtKB-KW"/>
</dbReference>
<protein>
    <submittedName>
        <fullName evidence="9">Putative nucleic acid-binding protein,contains PIN domain</fullName>
    </submittedName>
</protein>
<dbReference type="InterPro" id="IPR050556">
    <property type="entry name" value="Type_II_TA_system_RNase"/>
</dbReference>
<evidence type="ECO:0000256" key="1">
    <source>
        <dbReference type="ARBA" id="ARBA00001946"/>
    </source>
</evidence>
<keyword evidence="2" id="KW-1277">Toxin-antitoxin system</keyword>
<evidence type="ECO:0000256" key="4">
    <source>
        <dbReference type="ARBA" id="ARBA00022723"/>
    </source>
</evidence>
<sequence>MQESIQGQRVYLLDTNVISESRKGKKANLGTQAFWRSVDLDAIYLPAQSIGEIRRGIEIVKRRGDSAQAKMLETWLQTLTTEYADRILSFDDGCAQVWGCLMSADNQHPIDKQIAAIALIHSMTVVTRNTSDFIGTGVSLVNPFS</sequence>
<dbReference type="CDD" id="cd18746">
    <property type="entry name" value="PIN_VapC4-5_FitB-like"/>
    <property type="match status" value="1"/>
</dbReference>
<keyword evidence="10" id="KW-1185">Reference proteome</keyword>
<dbReference type="InterPro" id="IPR002716">
    <property type="entry name" value="PIN_dom"/>
</dbReference>
<evidence type="ECO:0000313" key="10">
    <source>
        <dbReference type="Proteomes" id="UP000008392"/>
    </source>
</evidence>
<evidence type="ECO:0000256" key="7">
    <source>
        <dbReference type="ARBA" id="ARBA00038093"/>
    </source>
</evidence>
<gene>
    <name evidence="9" type="ordered locus">CFU_2548</name>
</gene>